<name>A0A7E4W8J3_PANRE</name>
<reference evidence="2" key="2">
    <citation type="submission" date="2020-10" db="UniProtKB">
        <authorList>
            <consortium name="WormBaseParasite"/>
        </authorList>
    </citation>
    <scope>IDENTIFICATION</scope>
</reference>
<accession>A0A7E4W8J3</accession>
<organism evidence="1 2">
    <name type="scientific">Panagrellus redivivus</name>
    <name type="common">Microworm</name>
    <dbReference type="NCBI Taxonomy" id="6233"/>
    <lineage>
        <taxon>Eukaryota</taxon>
        <taxon>Metazoa</taxon>
        <taxon>Ecdysozoa</taxon>
        <taxon>Nematoda</taxon>
        <taxon>Chromadorea</taxon>
        <taxon>Rhabditida</taxon>
        <taxon>Tylenchina</taxon>
        <taxon>Panagrolaimomorpha</taxon>
        <taxon>Panagrolaimoidea</taxon>
        <taxon>Panagrolaimidae</taxon>
        <taxon>Panagrellus</taxon>
    </lineage>
</organism>
<dbReference type="AlphaFoldDB" id="A0A7E4W8J3"/>
<dbReference type="Proteomes" id="UP000492821">
    <property type="component" value="Unassembled WGS sequence"/>
</dbReference>
<dbReference type="WBParaSite" id="Pan_g7545.t1">
    <property type="protein sequence ID" value="Pan_g7545.t1"/>
    <property type="gene ID" value="Pan_g7545"/>
</dbReference>
<evidence type="ECO:0000313" key="2">
    <source>
        <dbReference type="WBParaSite" id="Pan_g7545.t1"/>
    </source>
</evidence>
<sequence length="95" mass="10344">MYLRKGHSKEASHPETCELGTHCFSKVATSCSVKTNKQTSKLTSPILSRKPFFVGVGKKFSSPKIIEKLEGFVFVGVISDVTLGAQNPLGMYLHG</sequence>
<reference evidence="1" key="1">
    <citation type="journal article" date="2013" name="Genetics">
        <title>The draft genome and transcriptome of Panagrellus redivivus are shaped by the harsh demands of a free-living lifestyle.</title>
        <authorList>
            <person name="Srinivasan J."/>
            <person name="Dillman A.R."/>
            <person name="Macchietto M.G."/>
            <person name="Heikkinen L."/>
            <person name="Lakso M."/>
            <person name="Fracchia K.M."/>
            <person name="Antoshechkin I."/>
            <person name="Mortazavi A."/>
            <person name="Wong G."/>
            <person name="Sternberg P.W."/>
        </authorList>
    </citation>
    <scope>NUCLEOTIDE SEQUENCE [LARGE SCALE GENOMIC DNA]</scope>
    <source>
        <strain evidence="1">MT8872</strain>
    </source>
</reference>
<evidence type="ECO:0000313" key="1">
    <source>
        <dbReference type="Proteomes" id="UP000492821"/>
    </source>
</evidence>
<keyword evidence="1" id="KW-1185">Reference proteome</keyword>
<protein>
    <submittedName>
        <fullName evidence="2">Uncharacterized protein</fullName>
    </submittedName>
</protein>
<proteinExistence type="predicted"/>